<dbReference type="GO" id="GO:0005975">
    <property type="term" value="P:carbohydrate metabolic process"/>
    <property type="evidence" value="ECO:0007669"/>
    <property type="project" value="InterPro"/>
</dbReference>
<dbReference type="EMBL" id="BMGZ01000001">
    <property type="protein sequence ID" value="GGH92307.1"/>
    <property type="molecule type" value="Genomic_DNA"/>
</dbReference>
<dbReference type="Proteomes" id="UP000818603">
    <property type="component" value="Unassembled WGS sequence"/>
</dbReference>
<dbReference type="AlphaFoldDB" id="A0A8J3A0A2"/>
<dbReference type="InterPro" id="IPR006710">
    <property type="entry name" value="Glyco_hydro_43"/>
</dbReference>
<protein>
    <submittedName>
        <fullName evidence="8">Glycoside hydrolase family 43 protein</fullName>
    </submittedName>
</protein>
<feature type="signal peptide" evidence="6">
    <location>
        <begin position="1"/>
        <end position="19"/>
    </location>
</feature>
<keyword evidence="10" id="KW-1185">Reference proteome</keyword>
<dbReference type="PANTHER" id="PTHR43301:SF3">
    <property type="entry name" value="ARABINAN ENDO-1,5-ALPHA-L-ARABINOSIDASE A-RELATED"/>
    <property type="match status" value="1"/>
</dbReference>
<name>A0A8J3A0A2_9PROT</name>
<evidence type="ECO:0000313" key="10">
    <source>
        <dbReference type="Proteomes" id="UP000818603"/>
    </source>
</evidence>
<comment type="pathway">
    <text evidence="1">Glycan metabolism; L-arabinan degradation.</text>
</comment>
<evidence type="ECO:0000256" key="2">
    <source>
        <dbReference type="ARBA" id="ARBA00009865"/>
    </source>
</evidence>
<keyword evidence="6" id="KW-0732">Signal</keyword>
<gene>
    <name evidence="8" type="ORF">FF098_000745</name>
    <name evidence="7" type="ORF">GCM10011355_01500</name>
</gene>
<evidence type="ECO:0000256" key="4">
    <source>
        <dbReference type="ARBA" id="ARBA00023295"/>
    </source>
</evidence>
<reference evidence="8 10" key="2">
    <citation type="submission" date="2020-02" db="EMBL/GenBank/DDBJ databases">
        <title>Genome sequence of Parvularcula flava strain NH6-79.</title>
        <authorList>
            <person name="Abdul Karim M.H."/>
            <person name="Lam M.Q."/>
            <person name="Chen S.J."/>
            <person name="Yahya A."/>
            <person name="Shahir S."/>
            <person name="Shamsir M.S."/>
            <person name="Chong C.S."/>
        </authorList>
    </citation>
    <scope>NUCLEOTIDE SEQUENCE [LARGE SCALE GENOMIC DNA]</scope>
    <source>
        <strain evidence="8 10">NH6-79</strain>
    </source>
</reference>
<dbReference type="EMBL" id="VCJR02000001">
    <property type="protein sequence ID" value="NHK26429.1"/>
    <property type="molecule type" value="Genomic_DNA"/>
</dbReference>
<dbReference type="CDD" id="cd08983">
    <property type="entry name" value="GH43_Bt3655-like"/>
    <property type="match status" value="1"/>
</dbReference>
<reference evidence="7" key="3">
    <citation type="submission" date="2020-09" db="EMBL/GenBank/DDBJ databases">
        <authorList>
            <person name="Sun Q."/>
            <person name="Zhou Y."/>
        </authorList>
    </citation>
    <scope>NUCLEOTIDE SEQUENCE</scope>
    <source>
        <strain evidence="7">CGMCC 1.14984</strain>
    </source>
</reference>
<dbReference type="Pfam" id="PF04616">
    <property type="entry name" value="Glyco_hydro_43"/>
    <property type="match status" value="1"/>
</dbReference>
<reference evidence="7" key="1">
    <citation type="journal article" date="2014" name="Int. J. Syst. Evol. Microbiol.">
        <title>Complete genome sequence of Corynebacterium casei LMG S-19264T (=DSM 44701T), isolated from a smear-ripened cheese.</title>
        <authorList>
            <consortium name="US DOE Joint Genome Institute (JGI-PGF)"/>
            <person name="Walter F."/>
            <person name="Albersmeier A."/>
            <person name="Kalinowski J."/>
            <person name="Ruckert C."/>
        </authorList>
    </citation>
    <scope>NUCLEOTIDE SEQUENCE</scope>
    <source>
        <strain evidence="7">CGMCC 1.14984</strain>
    </source>
</reference>
<evidence type="ECO:0000256" key="5">
    <source>
        <dbReference type="RuleBase" id="RU361187"/>
    </source>
</evidence>
<keyword evidence="4 5" id="KW-0326">Glycosidase</keyword>
<evidence type="ECO:0000256" key="6">
    <source>
        <dbReference type="SAM" id="SignalP"/>
    </source>
</evidence>
<organism evidence="7 9">
    <name type="scientific">Aquisalinus luteolus</name>
    <dbReference type="NCBI Taxonomy" id="1566827"/>
    <lineage>
        <taxon>Bacteria</taxon>
        <taxon>Pseudomonadati</taxon>
        <taxon>Pseudomonadota</taxon>
        <taxon>Alphaproteobacteria</taxon>
        <taxon>Parvularculales</taxon>
        <taxon>Parvularculaceae</taxon>
        <taxon>Aquisalinus</taxon>
    </lineage>
</organism>
<comment type="caution">
    <text evidence="7">The sequence shown here is derived from an EMBL/GenBank/DDBJ whole genome shotgun (WGS) entry which is preliminary data.</text>
</comment>
<dbReference type="InterPro" id="IPR050727">
    <property type="entry name" value="GH43_arabinanases"/>
</dbReference>
<dbReference type="Proteomes" id="UP000621856">
    <property type="component" value="Unassembled WGS sequence"/>
</dbReference>
<comment type="similarity">
    <text evidence="2 5">Belongs to the glycosyl hydrolase 43 family.</text>
</comment>
<sequence>MKKLMITAALAAMLPAAAAAQGLDEDEVLLFSSFRNDGETGLHLAYSEDGLTWTALKDGESFLTPQIGNKLMRDPCIIQGPDGTYHMVWTTGWWENNIGIAHSEDLINWSEQTMLPVMAHEPEVMNSWAPEIFFNDQTEEYIIFWSSAVPGKFPETEDRGDIRSTIGKGINHRVYYVKTRDFKTYTDTALFYDGGYVSIDGSILKDGERYIMFIKDETKRPEPEKNIRISIAADPEGPWGPSSPPFSPDGVWVEGPTATKIGDEFYVYYDAYMEHRMMGAKSDDLIHWEDISDQLTFPEGSRHGTVLKIDRETLEGLKTVE</sequence>
<accession>A0A8J3A0A2</accession>
<dbReference type="GO" id="GO:0004553">
    <property type="term" value="F:hydrolase activity, hydrolyzing O-glycosyl compounds"/>
    <property type="evidence" value="ECO:0007669"/>
    <property type="project" value="InterPro"/>
</dbReference>
<feature type="chain" id="PRO_5035200036" evidence="6">
    <location>
        <begin position="20"/>
        <end position="321"/>
    </location>
</feature>
<evidence type="ECO:0000313" key="7">
    <source>
        <dbReference type="EMBL" id="GGH92307.1"/>
    </source>
</evidence>
<dbReference type="Gene3D" id="2.115.10.20">
    <property type="entry name" value="Glycosyl hydrolase domain, family 43"/>
    <property type="match status" value="2"/>
</dbReference>
<evidence type="ECO:0000313" key="9">
    <source>
        <dbReference type="Proteomes" id="UP000621856"/>
    </source>
</evidence>
<keyword evidence="3 5" id="KW-0378">Hydrolase</keyword>
<dbReference type="PANTHER" id="PTHR43301">
    <property type="entry name" value="ARABINAN ENDO-1,5-ALPHA-L-ARABINOSIDASE"/>
    <property type="match status" value="1"/>
</dbReference>
<dbReference type="InterPro" id="IPR023296">
    <property type="entry name" value="Glyco_hydro_beta-prop_sf"/>
</dbReference>
<evidence type="ECO:0000256" key="1">
    <source>
        <dbReference type="ARBA" id="ARBA00004834"/>
    </source>
</evidence>
<dbReference type="SUPFAM" id="SSF75005">
    <property type="entry name" value="Arabinanase/levansucrase/invertase"/>
    <property type="match status" value="1"/>
</dbReference>
<evidence type="ECO:0000256" key="3">
    <source>
        <dbReference type="ARBA" id="ARBA00022801"/>
    </source>
</evidence>
<evidence type="ECO:0000313" key="8">
    <source>
        <dbReference type="EMBL" id="NHK26429.1"/>
    </source>
</evidence>
<proteinExistence type="inferred from homology"/>